<feature type="region of interest" description="Disordered" evidence="1">
    <location>
        <begin position="225"/>
        <end position="259"/>
    </location>
</feature>
<organism evidence="3 4">
    <name type="scientific">Dufourea novaeangliae</name>
    <name type="common">Sweat bee</name>
    <dbReference type="NCBI Taxonomy" id="178035"/>
    <lineage>
        <taxon>Eukaryota</taxon>
        <taxon>Metazoa</taxon>
        <taxon>Ecdysozoa</taxon>
        <taxon>Arthropoda</taxon>
        <taxon>Hexapoda</taxon>
        <taxon>Insecta</taxon>
        <taxon>Pterygota</taxon>
        <taxon>Neoptera</taxon>
        <taxon>Endopterygota</taxon>
        <taxon>Hymenoptera</taxon>
        <taxon>Apocrita</taxon>
        <taxon>Aculeata</taxon>
        <taxon>Apoidea</taxon>
        <taxon>Anthophila</taxon>
        <taxon>Halictidae</taxon>
        <taxon>Rophitinae</taxon>
        <taxon>Dufourea</taxon>
    </lineage>
</organism>
<feature type="region of interest" description="Disordered" evidence="1">
    <location>
        <begin position="341"/>
        <end position="373"/>
    </location>
</feature>
<evidence type="ECO:0000259" key="2">
    <source>
        <dbReference type="PROSITE" id="PS51029"/>
    </source>
</evidence>
<reference evidence="3 4" key="1">
    <citation type="submission" date="2015-07" db="EMBL/GenBank/DDBJ databases">
        <title>The genome of Dufourea novaeangliae.</title>
        <authorList>
            <person name="Pan H."/>
            <person name="Kapheim K."/>
        </authorList>
    </citation>
    <scope>NUCLEOTIDE SEQUENCE [LARGE SCALE GENOMIC DNA]</scope>
    <source>
        <strain evidence="3">0120121106</strain>
        <tissue evidence="3">Whole body</tissue>
    </source>
</reference>
<dbReference type="PROSITE" id="PS51029">
    <property type="entry name" value="MADF"/>
    <property type="match status" value="1"/>
</dbReference>
<dbReference type="Pfam" id="PF10545">
    <property type="entry name" value="MADF_DNA_bdg"/>
    <property type="match status" value="1"/>
</dbReference>
<dbReference type="PANTHER" id="PTHR21505:SF8">
    <property type="entry name" value="DPT-YFP REPRESSOR BY OVEREXPRESSION, ISOFORM D-RELATED"/>
    <property type="match status" value="1"/>
</dbReference>
<feature type="compositionally biased region" description="Basic and acidic residues" evidence="1">
    <location>
        <begin position="228"/>
        <end position="243"/>
    </location>
</feature>
<sequence length="373" mass="43154">MSDTENVCIEEIHEGNRLRKKTSRGVKLTMFRKRYSKAKAYREKRRRLAIEKNDAEEHVEEPSTSEMETDTNREEEKRSTENNEKKSEEEADTVKSEKSSEKQFILEFIEVYHDLPALWDVKWKDYSNRAKKGEQYDVLLEKYREKYPDADKQQVVKKINSLLTNFRKELKRIRDAERSGAGAEDVEPLLWYFEEMKFLANHETPTASISTMDISKDSSIDVVDNNEDLGHANETDDLTDRPSTKMIKKKRGPQDPSEELVKMACQRLRQPQDDSDKIAAAWAVELRKMDPQQQMFAKKAINDILFEGQMGTLNRNSVLINSYLNPPSRVSTPYSVQSLPPIPLSNPSFDQFDSTAYSREPGQNASTDFASFQ</sequence>
<evidence type="ECO:0000313" key="3">
    <source>
        <dbReference type="EMBL" id="KZC14622.1"/>
    </source>
</evidence>
<feature type="compositionally biased region" description="Polar residues" evidence="1">
    <location>
        <begin position="345"/>
        <end position="373"/>
    </location>
</feature>
<gene>
    <name evidence="3" type="ORF">WN55_07301</name>
</gene>
<dbReference type="STRING" id="178035.A0A154PRU3"/>
<feature type="region of interest" description="Disordered" evidence="1">
    <location>
        <begin position="46"/>
        <end position="96"/>
    </location>
</feature>
<dbReference type="Proteomes" id="UP000076502">
    <property type="component" value="Unassembled WGS sequence"/>
</dbReference>
<keyword evidence="4" id="KW-1185">Reference proteome</keyword>
<evidence type="ECO:0000313" key="4">
    <source>
        <dbReference type="Proteomes" id="UP000076502"/>
    </source>
</evidence>
<dbReference type="OrthoDB" id="7700865at2759"/>
<dbReference type="InterPro" id="IPR006578">
    <property type="entry name" value="MADF-dom"/>
</dbReference>
<dbReference type="AlphaFoldDB" id="A0A154PRU3"/>
<evidence type="ECO:0000256" key="1">
    <source>
        <dbReference type="SAM" id="MobiDB-lite"/>
    </source>
</evidence>
<name>A0A154PRU3_DUFNO</name>
<protein>
    <recommendedName>
        <fullName evidence="2">MADF domain-containing protein</fullName>
    </recommendedName>
</protein>
<dbReference type="EMBL" id="KQ435094">
    <property type="protein sequence ID" value="KZC14622.1"/>
    <property type="molecule type" value="Genomic_DNA"/>
</dbReference>
<accession>A0A154PRU3</accession>
<feature type="compositionally biased region" description="Basic and acidic residues" evidence="1">
    <location>
        <begin position="70"/>
        <end position="96"/>
    </location>
</feature>
<dbReference type="SMART" id="SM00595">
    <property type="entry name" value="MADF"/>
    <property type="match status" value="1"/>
</dbReference>
<dbReference type="PANTHER" id="PTHR21505">
    <property type="entry name" value="MADF DOMAIN-CONTAINING PROTEIN-RELATED"/>
    <property type="match status" value="1"/>
</dbReference>
<feature type="domain" description="MADF" evidence="2">
    <location>
        <begin position="107"/>
        <end position="204"/>
    </location>
</feature>
<proteinExistence type="predicted"/>